<dbReference type="RefSeq" id="WP_109891025.1">
    <property type="nucleotide sequence ID" value="NZ_CP029550.1"/>
</dbReference>
<keyword evidence="2" id="KW-1185">Reference proteome</keyword>
<dbReference type="Gene3D" id="3.40.50.2000">
    <property type="entry name" value="Glycogen Phosphorylase B"/>
    <property type="match status" value="1"/>
</dbReference>
<gene>
    <name evidence="1" type="ORF">DK389_15970</name>
</gene>
<reference evidence="2" key="1">
    <citation type="submission" date="2018-05" db="EMBL/GenBank/DDBJ databases">
        <title>Complete Genome Sequence of Methylobacterium sp. 17SD2-17.</title>
        <authorList>
            <person name="Srinivasan S."/>
        </authorList>
    </citation>
    <scope>NUCLEOTIDE SEQUENCE [LARGE SCALE GENOMIC DNA]</scope>
    <source>
        <strain evidence="2">17SD2-17</strain>
    </source>
</reference>
<evidence type="ECO:0008006" key="3">
    <source>
        <dbReference type="Google" id="ProtNLM"/>
    </source>
</evidence>
<protein>
    <recommendedName>
        <fullName evidence="3">Glycosyltransferase subfamily 4-like N-terminal domain-containing protein</fullName>
    </recommendedName>
</protein>
<name>A0A2U8W6M8_9HYPH</name>
<dbReference type="AlphaFoldDB" id="A0A2U8W6M8"/>
<evidence type="ECO:0000313" key="1">
    <source>
        <dbReference type="EMBL" id="AWN41733.1"/>
    </source>
</evidence>
<dbReference type="Proteomes" id="UP000245926">
    <property type="component" value="Chromosome"/>
</dbReference>
<sequence length="325" mass="35922">MTSEHKTIRKLLAQQTLCSVDDIATALVVTKNSFMKKLLSDLLESKPNAVIFEHCYMGPLIEFIMKISQNICIIYSAHNKEAELKSEILGRSPLAARLVSFVASIEASLSWKSNLVVTCSTLDALKFRAEGASEVLTVDHGADQHASERSVSRCPVPNRVGFVGSAHKPNVEAARFIVSHVAPRLTAIHFDVVGDVSEELYGTVPENVHLHGILDECDKIHLMSSWQIALNPVASGGGSCLKTIDYMMRGVGVLATPYAAKALPIHVRGKIFTAELEQFALALETLLMQPDVIRQNEEAAFVYARENFSWRKQVEPLAEFVKQWH</sequence>
<dbReference type="SUPFAM" id="SSF53756">
    <property type="entry name" value="UDP-Glycosyltransferase/glycogen phosphorylase"/>
    <property type="match status" value="1"/>
</dbReference>
<accession>A0A2U8W6M8</accession>
<dbReference type="OrthoDB" id="9801573at2"/>
<organism evidence="1 2">
    <name type="scientific">Methylobacterium durans</name>
    <dbReference type="NCBI Taxonomy" id="2202825"/>
    <lineage>
        <taxon>Bacteria</taxon>
        <taxon>Pseudomonadati</taxon>
        <taxon>Pseudomonadota</taxon>
        <taxon>Alphaproteobacteria</taxon>
        <taxon>Hyphomicrobiales</taxon>
        <taxon>Methylobacteriaceae</taxon>
        <taxon>Methylobacterium</taxon>
    </lineage>
</organism>
<dbReference type="EMBL" id="CP029550">
    <property type="protein sequence ID" value="AWN41733.1"/>
    <property type="molecule type" value="Genomic_DNA"/>
</dbReference>
<proteinExistence type="predicted"/>
<evidence type="ECO:0000313" key="2">
    <source>
        <dbReference type="Proteomes" id="UP000245926"/>
    </source>
</evidence>
<dbReference type="KEGG" id="mets:DK389_15970"/>